<evidence type="ECO:0008006" key="5">
    <source>
        <dbReference type="Google" id="ProtNLM"/>
    </source>
</evidence>
<sequence>MTFVTWAFVRFLSSFLPSFLPALGAPAPLASLKSAPHSFPHKSSCICKNALPPSLSFLISSLTTPLEIAHTHTKKILYPPLFLFIFLQILSILFKILNILFRTCFHGAGLCFIRHCWYLERCPAHSSTHKC</sequence>
<protein>
    <recommendedName>
        <fullName evidence="5">Secreted protein</fullName>
    </recommendedName>
</protein>
<gene>
    <name evidence="3" type="ORF">mMyoMyo1_010776</name>
</gene>
<evidence type="ECO:0000313" key="4">
    <source>
        <dbReference type="Proteomes" id="UP000527355"/>
    </source>
</evidence>
<evidence type="ECO:0000256" key="1">
    <source>
        <dbReference type="SAM" id="Phobius"/>
    </source>
</evidence>
<organism evidence="3 4">
    <name type="scientific">Myotis myotis</name>
    <name type="common">Greater mouse-eared bat</name>
    <name type="synonym">Vespertilio myotis</name>
    <dbReference type="NCBI Taxonomy" id="51298"/>
    <lineage>
        <taxon>Eukaryota</taxon>
        <taxon>Metazoa</taxon>
        <taxon>Chordata</taxon>
        <taxon>Craniata</taxon>
        <taxon>Vertebrata</taxon>
        <taxon>Euteleostomi</taxon>
        <taxon>Mammalia</taxon>
        <taxon>Eutheria</taxon>
        <taxon>Laurasiatheria</taxon>
        <taxon>Chiroptera</taxon>
        <taxon>Yangochiroptera</taxon>
        <taxon>Vespertilionidae</taxon>
        <taxon>Myotis</taxon>
    </lineage>
</organism>
<dbReference type="AlphaFoldDB" id="A0A7J7Z5Q6"/>
<feature type="signal peptide" evidence="2">
    <location>
        <begin position="1"/>
        <end position="24"/>
    </location>
</feature>
<keyword evidence="1" id="KW-0472">Membrane</keyword>
<keyword evidence="1" id="KW-1133">Transmembrane helix</keyword>
<keyword evidence="2" id="KW-0732">Signal</keyword>
<feature type="transmembrane region" description="Helical" evidence="1">
    <location>
        <begin position="76"/>
        <end position="97"/>
    </location>
</feature>
<evidence type="ECO:0000313" key="3">
    <source>
        <dbReference type="EMBL" id="KAF6369449.1"/>
    </source>
</evidence>
<dbReference type="Proteomes" id="UP000527355">
    <property type="component" value="Unassembled WGS sequence"/>
</dbReference>
<name>A0A7J7Z5Q6_MYOMY</name>
<reference evidence="3 4" key="1">
    <citation type="journal article" date="2020" name="Nature">
        <title>Six reference-quality genomes reveal evolution of bat adaptations.</title>
        <authorList>
            <person name="Jebb D."/>
            <person name="Huang Z."/>
            <person name="Pippel M."/>
            <person name="Hughes G.M."/>
            <person name="Lavrichenko K."/>
            <person name="Devanna P."/>
            <person name="Winkler S."/>
            <person name="Jermiin L.S."/>
            <person name="Skirmuntt E.C."/>
            <person name="Katzourakis A."/>
            <person name="Burkitt-Gray L."/>
            <person name="Ray D.A."/>
            <person name="Sullivan K.A.M."/>
            <person name="Roscito J.G."/>
            <person name="Kirilenko B.M."/>
            <person name="Davalos L.M."/>
            <person name="Corthals A.P."/>
            <person name="Power M.L."/>
            <person name="Jones G."/>
            <person name="Ransome R.D."/>
            <person name="Dechmann D.K.N."/>
            <person name="Locatelli A.G."/>
            <person name="Puechmaille S.J."/>
            <person name="Fedrigo O."/>
            <person name="Jarvis E.D."/>
            <person name="Hiller M."/>
            <person name="Vernes S.C."/>
            <person name="Myers E.W."/>
            <person name="Teeling E.C."/>
        </authorList>
    </citation>
    <scope>NUCLEOTIDE SEQUENCE [LARGE SCALE GENOMIC DNA]</scope>
    <source>
        <strain evidence="3">MMyoMyo1</strain>
        <tissue evidence="3">Flight muscle</tissue>
    </source>
</reference>
<keyword evidence="4" id="KW-1185">Reference proteome</keyword>
<comment type="caution">
    <text evidence="3">The sequence shown here is derived from an EMBL/GenBank/DDBJ whole genome shotgun (WGS) entry which is preliminary data.</text>
</comment>
<evidence type="ECO:0000256" key="2">
    <source>
        <dbReference type="SAM" id="SignalP"/>
    </source>
</evidence>
<keyword evidence="1" id="KW-0812">Transmembrane</keyword>
<proteinExistence type="predicted"/>
<feature type="chain" id="PRO_5029802956" description="Secreted protein" evidence="2">
    <location>
        <begin position="25"/>
        <end position="131"/>
    </location>
</feature>
<dbReference type="EMBL" id="JABWUV010000003">
    <property type="protein sequence ID" value="KAF6369449.1"/>
    <property type="molecule type" value="Genomic_DNA"/>
</dbReference>
<accession>A0A7J7Z5Q6</accession>